<dbReference type="InterPro" id="IPR003740">
    <property type="entry name" value="YitT"/>
</dbReference>
<feature type="transmembrane region" description="Helical" evidence="6">
    <location>
        <begin position="177"/>
        <end position="195"/>
    </location>
</feature>
<dbReference type="GeneID" id="78391556"/>
<dbReference type="InterPro" id="IPR019264">
    <property type="entry name" value="DUF2179"/>
</dbReference>
<reference evidence="9" key="1">
    <citation type="submission" date="2018-02" db="EMBL/GenBank/DDBJ databases">
        <authorList>
            <person name="Holder M.E."/>
            <person name="Ajami N.J."/>
            <person name="Petrosino J.F."/>
        </authorList>
    </citation>
    <scope>NUCLEOTIDE SEQUENCE [LARGE SCALE GENOMIC DNA]</scope>
    <source>
        <strain evidence="9">CCUG 47132</strain>
    </source>
</reference>
<dbReference type="AlphaFoldDB" id="A0A2S0L4K0"/>
<proteinExistence type="predicted"/>
<keyword evidence="5 6" id="KW-0472">Membrane</keyword>
<evidence type="ECO:0000256" key="5">
    <source>
        <dbReference type="ARBA" id="ARBA00023136"/>
    </source>
</evidence>
<name>A0A2S0L4K0_9FIRM</name>
<gene>
    <name evidence="8" type="ORF">C5Q96_04690</name>
</gene>
<accession>A0A2S0L4K0</accession>
<evidence type="ECO:0000256" key="2">
    <source>
        <dbReference type="ARBA" id="ARBA00022475"/>
    </source>
</evidence>
<evidence type="ECO:0000259" key="7">
    <source>
        <dbReference type="Pfam" id="PF10035"/>
    </source>
</evidence>
<evidence type="ECO:0000256" key="3">
    <source>
        <dbReference type="ARBA" id="ARBA00022692"/>
    </source>
</evidence>
<evidence type="ECO:0000256" key="1">
    <source>
        <dbReference type="ARBA" id="ARBA00004651"/>
    </source>
</evidence>
<feature type="domain" description="DUF2179" evidence="7">
    <location>
        <begin position="224"/>
        <end position="276"/>
    </location>
</feature>
<keyword evidence="9" id="KW-1185">Reference proteome</keyword>
<protein>
    <submittedName>
        <fullName evidence="8">YitT family protein</fullName>
    </submittedName>
</protein>
<keyword evidence="3 6" id="KW-0812">Transmembrane</keyword>
<dbReference type="Gene3D" id="3.30.70.120">
    <property type="match status" value="1"/>
</dbReference>
<evidence type="ECO:0000313" key="9">
    <source>
        <dbReference type="Proteomes" id="UP000237883"/>
    </source>
</evidence>
<feature type="transmembrane region" description="Helical" evidence="6">
    <location>
        <begin position="110"/>
        <end position="129"/>
    </location>
</feature>
<keyword evidence="4 6" id="KW-1133">Transmembrane helix</keyword>
<dbReference type="CDD" id="cd16380">
    <property type="entry name" value="YitT_C"/>
    <property type="match status" value="1"/>
</dbReference>
<dbReference type="KEGG" id="mdv:C5Q96_04690"/>
<dbReference type="EMBL" id="CP027228">
    <property type="protein sequence ID" value="AVM48177.1"/>
    <property type="molecule type" value="Genomic_DNA"/>
</dbReference>
<dbReference type="Pfam" id="PF02588">
    <property type="entry name" value="YitT_membrane"/>
    <property type="match status" value="1"/>
</dbReference>
<feature type="transmembrane region" description="Helical" evidence="6">
    <location>
        <begin position="81"/>
        <end position="98"/>
    </location>
</feature>
<dbReference type="Proteomes" id="UP000237883">
    <property type="component" value="Chromosome"/>
</dbReference>
<dbReference type="OrthoDB" id="9779786at2"/>
<dbReference type="PANTHER" id="PTHR33545:SF9">
    <property type="entry name" value="UPF0750 MEMBRANE PROTEIN YITE"/>
    <property type="match status" value="1"/>
</dbReference>
<dbReference type="GO" id="GO:0005886">
    <property type="term" value="C:plasma membrane"/>
    <property type="evidence" value="ECO:0007669"/>
    <property type="project" value="UniProtKB-SubCell"/>
</dbReference>
<dbReference type="PANTHER" id="PTHR33545">
    <property type="entry name" value="UPF0750 MEMBRANE PROTEIN YITT-RELATED"/>
    <property type="match status" value="1"/>
</dbReference>
<keyword evidence="2" id="KW-1003">Cell membrane</keyword>
<dbReference type="PIRSF" id="PIRSF006483">
    <property type="entry name" value="Membrane_protein_YitT"/>
    <property type="match status" value="1"/>
</dbReference>
<evidence type="ECO:0000256" key="6">
    <source>
        <dbReference type="SAM" id="Phobius"/>
    </source>
</evidence>
<dbReference type="Pfam" id="PF10035">
    <property type="entry name" value="DUF2179"/>
    <property type="match status" value="1"/>
</dbReference>
<comment type="subcellular location">
    <subcellularLocation>
        <location evidence="1">Cell membrane</location>
        <topology evidence="1">Multi-pass membrane protein</topology>
    </subcellularLocation>
</comment>
<evidence type="ECO:0000256" key="4">
    <source>
        <dbReference type="ARBA" id="ARBA00022989"/>
    </source>
</evidence>
<feature type="transmembrane region" description="Helical" evidence="6">
    <location>
        <begin position="150"/>
        <end position="171"/>
    </location>
</feature>
<dbReference type="InterPro" id="IPR015867">
    <property type="entry name" value="N-reg_PII/ATP_PRibTrfase_C"/>
</dbReference>
<sequence length="289" mass="32131">MKMSKTGIIDFILITIGTIICGVATYFFMLPSNLAIASVSGVAILIGKFVPLSKAMLILILNLVLLVISWFFVGREFTIKSIYPSVGLPVVMMILGHFTPNYHGVMNDQFLDMICYLFLCDLGIALMVVRNASSGGLDVLYKMANKYLKIDFGVATSVIGLFISAPAIFIYDPKTGVLSILGTYVTGIIIDHYVFGMTTKLKVCILSKKNDEICKYIIDELHSGVTRYEALGGFTGDKFDEINVIVNRNEYAKLMKHLREVDPDAFATVTNIHDVMYRPKRIAKQHNSK</sequence>
<dbReference type="InterPro" id="IPR051461">
    <property type="entry name" value="UPF0750_membrane"/>
</dbReference>
<dbReference type="RefSeq" id="WP_106057251.1">
    <property type="nucleotide sequence ID" value="NZ_CP027228.1"/>
</dbReference>
<feature type="transmembrane region" description="Helical" evidence="6">
    <location>
        <begin position="55"/>
        <end position="74"/>
    </location>
</feature>
<feature type="transmembrane region" description="Helical" evidence="6">
    <location>
        <begin position="7"/>
        <end position="29"/>
    </location>
</feature>
<evidence type="ECO:0000313" key="8">
    <source>
        <dbReference type="EMBL" id="AVM48177.1"/>
    </source>
</evidence>
<organism evidence="8 9">
    <name type="scientific">Mogibacterium diversum</name>
    <dbReference type="NCBI Taxonomy" id="114527"/>
    <lineage>
        <taxon>Bacteria</taxon>
        <taxon>Bacillati</taxon>
        <taxon>Bacillota</taxon>
        <taxon>Clostridia</taxon>
        <taxon>Peptostreptococcales</taxon>
        <taxon>Anaerovoracaceae</taxon>
        <taxon>Mogibacterium</taxon>
    </lineage>
</organism>